<keyword evidence="1" id="KW-0472">Membrane</keyword>
<keyword evidence="1" id="KW-0812">Transmembrane</keyword>
<name>A0A1F4VF29_UNCKA</name>
<reference evidence="2 3" key="1">
    <citation type="journal article" date="2016" name="Nat. Commun.">
        <title>Thousands of microbial genomes shed light on interconnected biogeochemical processes in an aquifer system.</title>
        <authorList>
            <person name="Anantharaman K."/>
            <person name="Brown C.T."/>
            <person name="Hug L.A."/>
            <person name="Sharon I."/>
            <person name="Castelle C.J."/>
            <person name="Probst A.J."/>
            <person name="Thomas B.C."/>
            <person name="Singh A."/>
            <person name="Wilkins M.J."/>
            <person name="Karaoz U."/>
            <person name="Brodie E.L."/>
            <person name="Williams K.H."/>
            <person name="Hubbard S.S."/>
            <person name="Banfield J.F."/>
        </authorList>
    </citation>
    <scope>NUCLEOTIDE SEQUENCE [LARGE SCALE GENOMIC DNA]</scope>
</reference>
<feature type="transmembrane region" description="Helical" evidence="1">
    <location>
        <begin position="34"/>
        <end position="54"/>
    </location>
</feature>
<dbReference type="AlphaFoldDB" id="A0A1F4VF29"/>
<evidence type="ECO:0000313" key="2">
    <source>
        <dbReference type="EMBL" id="OGC55303.1"/>
    </source>
</evidence>
<evidence type="ECO:0000313" key="3">
    <source>
        <dbReference type="Proteomes" id="UP000176504"/>
    </source>
</evidence>
<comment type="caution">
    <text evidence="2">The sequence shown here is derived from an EMBL/GenBank/DDBJ whole genome shotgun (WGS) entry which is preliminary data.</text>
</comment>
<dbReference type="Proteomes" id="UP000176504">
    <property type="component" value="Unassembled WGS sequence"/>
</dbReference>
<organism evidence="2 3">
    <name type="scientific">candidate division WWE3 bacterium RIFCSPLOWO2_01_FULL_41_18</name>
    <dbReference type="NCBI Taxonomy" id="1802625"/>
    <lineage>
        <taxon>Bacteria</taxon>
        <taxon>Katanobacteria</taxon>
    </lineage>
</organism>
<dbReference type="EMBL" id="MEVI01000003">
    <property type="protein sequence ID" value="OGC55303.1"/>
    <property type="molecule type" value="Genomic_DNA"/>
</dbReference>
<dbReference type="PANTHER" id="PTHR37304:SF1">
    <property type="entry name" value="MEMBRANE PROTEIN"/>
    <property type="match status" value="1"/>
</dbReference>
<dbReference type="PANTHER" id="PTHR37304">
    <property type="entry name" value="MEMBRANE PROTEIN-RELATED"/>
    <property type="match status" value="1"/>
</dbReference>
<evidence type="ECO:0000256" key="1">
    <source>
        <dbReference type="SAM" id="Phobius"/>
    </source>
</evidence>
<evidence type="ECO:0008006" key="4">
    <source>
        <dbReference type="Google" id="ProtNLM"/>
    </source>
</evidence>
<accession>A0A1F4VF29</accession>
<gene>
    <name evidence="2" type="ORF">A3A78_04825</name>
</gene>
<sequence>MKPLHIVACLLVWVGALNWGLVGLFDLNLVNMLLGAWPVVEKVVYILVGAAAVYEIVTHKQNCKLCSS</sequence>
<protein>
    <recommendedName>
        <fullName evidence="4">DUF378 domain-containing protein</fullName>
    </recommendedName>
</protein>
<keyword evidence="1" id="KW-1133">Transmembrane helix</keyword>
<dbReference type="Pfam" id="PF04070">
    <property type="entry name" value="DUF378"/>
    <property type="match status" value="1"/>
</dbReference>
<proteinExistence type="predicted"/>
<dbReference type="InterPro" id="IPR007211">
    <property type="entry name" value="DUF378"/>
</dbReference>